<protein>
    <submittedName>
        <fullName evidence="1">Uncharacterized protein</fullName>
    </submittedName>
</protein>
<evidence type="ECO:0000313" key="2">
    <source>
        <dbReference type="Proteomes" id="UP000252174"/>
    </source>
</evidence>
<proteinExistence type="predicted"/>
<sequence length="85" mass="9643">MTETEGKVKVSLRALEARCKRYAETHDGDTLKRCRQGTSAHAELGDYYFVDVRGNYVTASGWSEETLIEWAREKGILKPYEEVAA</sequence>
<organism evidence="1 2">
    <name type="scientific">Extensimonas vulgaris</name>
    <dbReference type="NCBI Taxonomy" id="1031594"/>
    <lineage>
        <taxon>Bacteria</taxon>
        <taxon>Pseudomonadati</taxon>
        <taxon>Pseudomonadota</taxon>
        <taxon>Betaproteobacteria</taxon>
        <taxon>Burkholderiales</taxon>
        <taxon>Comamonadaceae</taxon>
        <taxon>Extensimonas</taxon>
    </lineage>
</organism>
<accession>A0A369AK65</accession>
<dbReference type="Proteomes" id="UP000252174">
    <property type="component" value="Unassembled WGS sequence"/>
</dbReference>
<comment type="caution">
    <text evidence="1">The sequence shown here is derived from an EMBL/GenBank/DDBJ whole genome shotgun (WGS) entry which is preliminary data.</text>
</comment>
<name>A0A369AK65_9BURK</name>
<evidence type="ECO:0000313" key="1">
    <source>
        <dbReference type="EMBL" id="RCX09799.1"/>
    </source>
</evidence>
<gene>
    <name evidence="1" type="ORF">DFR45_104167</name>
</gene>
<dbReference type="EMBL" id="QPJU01000004">
    <property type="protein sequence ID" value="RCX09799.1"/>
    <property type="molecule type" value="Genomic_DNA"/>
</dbReference>
<keyword evidence="2" id="KW-1185">Reference proteome</keyword>
<dbReference type="AlphaFoldDB" id="A0A369AK65"/>
<dbReference type="RefSeq" id="WP_144686934.1">
    <property type="nucleotide sequence ID" value="NZ_QPJU01000004.1"/>
</dbReference>
<reference evidence="1 2" key="1">
    <citation type="submission" date="2018-07" db="EMBL/GenBank/DDBJ databases">
        <title>Genomic Encyclopedia of Type Strains, Phase IV (KMG-IV): sequencing the most valuable type-strain genomes for metagenomic binning, comparative biology and taxonomic classification.</title>
        <authorList>
            <person name="Goeker M."/>
        </authorList>
    </citation>
    <scope>NUCLEOTIDE SEQUENCE [LARGE SCALE GENOMIC DNA]</scope>
    <source>
        <strain evidence="1 2">DSM 100911</strain>
    </source>
</reference>